<reference evidence="1 2" key="1">
    <citation type="submission" date="2011-03" db="EMBL/GenBank/DDBJ databases">
        <authorList>
            <person name="Muzny D."/>
            <person name="Qin X."/>
            <person name="Deng J."/>
            <person name="Jiang H."/>
            <person name="Liu Y."/>
            <person name="Qu J."/>
            <person name="Song X.-Z."/>
            <person name="Zhang L."/>
            <person name="Thornton R."/>
            <person name="Coyle M."/>
            <person name="Francisco L."/>
            <person name="Jackson L."/>
            <person name="Javaid M."/>
            <person name="Korchina V."/>
            <person name="Kovar C."/>
            <person name="Mata R."/>
            <person name="Mathew T."/>
            <person name="Ngo R."/>
            <person name="Nguyen L."/>
            <person name="Nguyen N."/>
            <person name="Okwuonu G."/>
            <person name="Ongeri F."/>
            <person name="Pham C."/>
            <person name="Simmons D."/>
            <person name="Wilczek-Boney K."/>
            <person name="Hale W."/>
            <person name="Jakkamsetti A."/>
            <person name="Pham P."/>
            <person name="Ruth R."/>
            <person name="San Lucas F."/>
            <person name="Warren J."/>
            <person name="Zhang J."/>
            <person name="Zhao Z."/>
            <person name="Zhou C."/>
            <person name="Zhu D."/>
            <person name="Lee S."/>
            <person name="Bess C."/>
            <person name="Blankenburg K."/>
            <person name="Forbes L."/>
            <person name="Fu Q."/>
            <person name="Gubbala S."/>
            <person name="Hirani K."/>
            <person name="Jayaseelan J.C."/>
            <person name="Lara F."/>
            <person name="Munidasa M."/>
            <person name="Palculict T."/>
            <person name="Patil S."/>
            <person name="Pu L.-L."/>
            <person name="Saada N."/>
            <person name="Tang L."/>
            <person name="Weissenberger G."/>
            <person name="Zhu Y."/>
            <person name="Hemphill L."/>
            <person name="Shang Y."/>
            <person name="Youmans B."/>
            <person name="Ayvaz T."/>
            <person name="Ross M."/>
            <person name="Santibanez J."/>
            <person name="Aqrawi P."/>
            <person name="Gross S."/>
            <person name="Joshi V."/>
            <person name="Fowler G."/>
            <person name="Nazareth L."/>
            <person name="Reid J."/>
            <person name="Worley K."/>
            <person name="Petrosino J."/>
            <person name="Highlander S."/>
            <person name="Gibbs R."/>
        </authorList>
    </citation>
    <scope>NUCLEOTIDE SEQUENCE [LARGE SCALE GENOMIC DNA]</scope>
    <source>
        <strain evidence="1 2">SK1087</strain>
    </source>
</reference>
<dbReference type="HOGENOM" id="CLU_833992_0_0_9"/>
<comment type="caution">
    <text evidence="1">The sequence shown here is derived from an EMBL/GenBank/DDBJ whole genome shotgun (WGS) entry which is preliminary data.</text>
</comment>
<dbReference type="EMBL" id="AFDP01000008">
    <property type="protein sequence ID" value="EGG40359.1"/>
    <property type="molecule type" value="Genomic_DNA"/>
</dbReference>
<proteinExistence type="predicted"/>
<dbReference type="AlphaFoldDB" id="F3SHF0"/>
<evidence type="ECO:0000313" key="2">
    <source>
        <dbReference type="Proteomes" id="UP000003378"/>
    </source>
</evidence>
<dbReference type="PATRIC" id="fig|888824.3.peg.560"/>
<sequence length="333" mass="37155">MGKIIYGILNKDKDTIFCFGKICHSTEGVILGYNSLMGNETPQWMKDDLQGGIETFGDVVLNTLGNVFGLVTMIPEVNNLINDLDDSTRDGSTMGAILHDVRHAKDLMQQPIRDKIRKASSLSGYKSAYATGEIVSEIVSWIGPAKLAKMAGGSKLVSRLAQMPKIQKGISYFKKARTMLANSHLGMLARESYGATKNFFTSRFGNLWDDFSRTKFAFAGLDDFHYADDIGKHTTRLYQSTSEGAEYQRLRRALYSEAAEQSSRKISQEFRQEASEQLAKHSDDVAKGVKDATRQDLTDQFVESSFNGNLIKEYVKDVKLNTIGTSLIIRLRN</sequence>
<protein>
    <submittedName>
        <fullName evidence="1">Uncharacterized protein</fullName>
    </submittedName>
</protein>
<accession>F3SHF0</accession>
<gene>
    <name evidence="1" type="ORF">HMPREF9397_0572</name>
</gene>
<organism evidence="1 2">
    <name type="scientific">Streptococcus sanguinis SK1087</name>
    <dbReference type="NCBI Taxonomy" id="888824"/>
    <lineage>
        <taxon>Bacteria</taxon>
        <taxon>Bacillati</taxon>
        <taxon>Bacillota</taxon>
        <taxon>Bacilli</taxon>
        <taxon>Lactobacillales</taxon>
        <taxon>Streptococcaceae</taxon>
        <taxon>Streptococcus</taxon>
    </lineage>
</organism>
<name>F3SHF0_STRSA</name>
<evidence type="ECO:0000313" key="1">
    <source>
        <dbReference type="EMBL" id="EGG40359.1"/>
    </source>
</evidence>
<dbReference type="Proteomes" id="UP000003378">
    <property type="component" value="Unassembled WGS sequence"/>
</dbReference>